<protein>
    <submittedName>
        <fullName evidence="1">Uncharacterized protein</fullName>
    </submittedName>
</protein>
<organism evidence="1 2">
    <name type="scientific">Rhodonia placenta</name>
    <dbReference type="NCBI Taxonomy" id="104341"/>
    <lineage>
        <taxon>Eukaryota</taxon>
        <taxon>Fungi</taxon>
        <taxon>Dikarya</taxon>
        <taxon>Basidiomycota</taxon>
        <taxon>Agaricomycotina</taxon>
        <taxon>Agaricomycetes</taxon>
        <taxon>Polyporales</taxon>
        <taxon>Adustoporiaceae</taxon>
        <taxon>Rhodonia</taxon>
    </lineage>
</organism>
<accession>A0A8H7NZ66</accession>
<reference evidence="1" key="2">
    <citation type="journal article" name="Front. Microbiol.">
        <title>Degradative Capacity of Two Strains of Rhodonia placenta: From Phenotype to Genotype.</title>
        <authorList>
            <person name="Kolle M."/>
            <person name="Horta M.A.C."/>
            <person name="Nowrousian M."/>
            <person name="Ohm R.A."/>
            <person name="Benz J.P."/>
            <person name="Pilgard A."/>
        </authorList>
    </citation>
    <scope>NUCLEOTIDE SEQUENCE</scope>
    <source>
        <strain evidence="1">FPRL280</strain>
    </source>
</reference>
<gene>
    <name evidence="1" type="ORF">IEO21_07076</name>
</gene>
<dbReference type="EMBL" id="JADOXO010000184">
    <property type="protein sequence ID" value="KAF9810191.1"/>
    <property type="molecule type" value="Genomic_DNA"/>
</dbReference>
<sequence>MLKFKARNKKMY</sequence>
<reference evidence="1" key="1">
    <citation type="submission" date="2020-11" db="EMBL/GenBank/DDBJ databases">
        <authorList>
            <person name="Koelle M."/>
            <person name="Horta M.A.C."/>
            <person name="Nowrousian M."/>
            <person name="Ohm R.A."/>
            <person name="Benz P."/>
            <person name="Pilgard A."/>
        </authorList>
    </citation>
    <scope>NUCLEOTIDE SEQUENCE</scope>
    <source>
        <strain evidence="1">FPRL280</strain>
    </source>
</reference>
<proteinExistence type="predicted"/>
<comment type="caution">
    <text evidence="1">The sequence shown here is derived from an EMBL/GenBank/DDBJ whole genome shotgun (WGS) entry which is preliminary data.</text>
</comment>
<evidence type="ECO:0000313" key="1">
    <source>
        <dbReference type="EMBL" id="KAF9810191.1"/>
    </source>
</evidence>
<dbReference type="Proteomes" id="UP000639403">
    <property type="component" value="Unassembled WGS sequence"/>
</dbReference>
<evidence type="ECO:0000313" key="2">
    <source>
        <dbReference type="Proteomes" id="UP000639403"/>
    </source>
</evidence>
<name>A0A8H7NZ66_9APHY</name>